<dbReference type="PANTHER" id="PTHR46203:SF1">
    <property type="entry name" value="MITOCHONDRIAL TRANSLATION RELEASE FACTOR IN RESCUE"/>
    <property type="match status" value="1"/>
</dbReference>
<dbReference type="SUPFAM" id="SSF75620">
    <property type="entry name" value="Release factor"/>
    <property type="match status" value="1"/>
</dbReference>
<dbReference type="PANTHER" id="PTHR46203">
    <property type="entry name" value="PROBABLE PEPTIDE CHAIN RELEASE FACTOR C12ORF65"/>
    <property type="match status" value="1"/>
</dbReference>
<protein>
    <submittedName>
        <fullName evidence="6">RF_PROK_I domain-containing protein</fullName>
    </submittedName>
</protein>
<dbReference type="EnsemblMetazoa" id="RPRC014816-RA">
    <property type="protein sequence ID" value="RPRC014816-PA"/>
    <property type="gene ID" value="RPRC014816"/>
</dbReference>
<evidence type="ECO:0000256" key="2">
    <source>
        <dbReference type="ARBA" id="ARBA00010835"/>
    </source>
</evidence>
<keyword evidence="4" id="KW-0496">Mitochondrion</keyword>
<proteinExistence type="inferred from homology"/>
<dbReference type="InParanoid" id="T1IEU7"/>
<keyword evidence="3" id="KW-0809">Transit peptide</keyword>
<dbReference type="Proteomes" id="UP000015103">
    <property type="component" value="Unassembled WGS sequence"/>
</dbReference>
<comment type="subcellular location">
    <subcellularLocation>
        <location evidence="1">Mitochondrion</location>
    </subcellularLocation>
</comment>
<dbReference type="HOGENOM" id="CLU_089470_4_4_1"/>
<evidence type="ECO:0000256" key="4">
    <source>
        <dbReference type="ARBA" id="ARBA00023128"/>
    </source>
</evidence>
<sequence>MDGRLFLFLTQSIGTSIRMTRRNFASCPLLKSSKGLIDRSRVPQLLESDLEEQFIRGSGPGGSNVNKNSNCVSLKHLPTGIVIKCHQDRLLEKNRKLARELLITKLDNKINGELSVESQLKKLQENKSNKME</sequence>
<dbReference type="Gene3D" id="3.30.160.20">
    <property type="match status" value="1"/>
</dbReference>
<dbReference type="Pfam" id="PF00472">
    <property type="entry name" value="RF-1"/>
    <property type="match status" value="1"/>
</dbReference>
<dbReference type="GO" id="GO:0003747">
    <property type="term" value="F:translation release factor activity"/>
    <property type="evidence" value="ECO:0007669"/>
    <property type="project" value="InterPro"/>
</dbReference>
<comment type="similarity">
    <text evidence="2">Belongs to the prokaryotic/mitochondrial release factor family.</text>
</comment>
<organism evidence="6 7">
    <name type="scientific">Rhodnius prolixus</name>
    <name type="common">Triatomid bug</name>
    <dbReference type="NCBI Taxonomy" id="13249"/>
    <lineage>
        <taxon>Eukaryota</taxon>
        <taxon>Metazoa</taxon>
        <taxon>Ecdysozoa</taxon>
        <taxon>Arthropoda</taxon>
        <taxon>Hexapoda</taxon>
        <taxon>Insecta</taxon>
        <taxon>Pterygota</taxon>
        <taxon>Neoptera</taxon>
        <taxon>Paraneoptera</taxon>
        <taxon>Hemiptera</taxon>
        <taxon>Heteroptera</taxon>
        <taxon>Panheteroptera</taxon>
        <taxon>Cimicomorpha</taxon>
        <taxon>Reduviidae</taxon>
        <taxon>Triatominae</taxon>
        <taxon>Rhodnius</taxon>
    </lineage>
</organism>
<dbReference type="InterPro" id="IPR045853">
    <property type="entry name" value="Pep_chain_release_fac_I_sf"/>
</dbReference>
<dbReference type="VEuPathDB" id="VectorBase:RPRC014816"/>
<keyword evidence="7" id="KW-1185">Reference proteome</keyword>
<dbReference type="AlphaFoldDB" id="T1IEU7"/>
<evidence type="ECO:0000259" key="5">
    <source>
        <dbReference type="Pfam" id="PF00472"/>
    </source>
</evidence>
<evidence type="ECO:0000256" key="3">
    <source>
        <dbReference type="ARBA" id="ARBA00022946"/>
    </source>
</evidence>
<reference evidence="6" key="1">
    <citation type="submission" date="2015-05" db="UniProtKB">
        <authorList>
            <consortium name="EnsemblMetazoa"/>
        </authorList>
    </citation>
    <scope>IDENTIFICATION</scope>
</reference>
<dbReference type="eggNOG" id="KOG2726">
    <property type="taxonomic scope" value="Eukaryota"/>
</dbReference>
<dbReference type="EMBL" id="ACPB03020176">
    <property type="status" value="NOT_ANNOTATED_CDS"/>
    <property type="molecule type" value="Genomic_DNA"/>
</dbReference>
<dbReference type="GO" id="GO:0005739">
    <property type="term" value="C:mitochondrion"/>
    <property type="evidence" value="ECO:0007669"/>
    <property type="project" value="UniProtKB-SubCell"/>
</dbReference>
<name>T1IEU7_RHOPR</name>
<dbReference type="FunCoup" id="T1IEU7">
    <property type="interactions" value="729"/>
</dbReference>
<evidence type="ECO:0000313" key="7">
    <source>
        <dbReference type="Proteomes" id="UP000015103"/>
    </source>
</evidence>
<evidence type="ECO:0000256" key="1">
    <source>
        <dbReference type="ARBA" id="ARBA00004173"/>
    </source>
</evidence>
<accession>T1IEU7</accession>
<evidence type="ECO:0000313" key="6">
    <source>
        <dbReference type="EnsemblMetazoa" id="RPRC014816-PA"/>
    </source>
</evidence>
<dbReference type="InterPro" id="IPR052405">
    <property type="entry name" value="Mito_Transl_Release_Factor"/>
</dbReference>
<dbReference type="InterPro" id="IPR000352">
    <property type="entry name" value="Pep_chain_release_fac_I"/>
</dbReference>
<feature type="domain" description="Prokaryotic-type class I peptide chain release factors" evidence="5">
    <location>
        <begin position="45"/>
        <end position="125"/>
    </location>
</feature>